<evidence type="ECO:0000313" key="4">
    <source>
        <dbReference type="Proteomes" id="UP000821866"/>
    </source>
</evidence>
<protein>
    <recommendedName>
        <fullName evidence="5">Transmembrane protein</fullName>
    </recommendedName>
</protein>
<accession>A0A9J6F5T9</accession>
<proteinExistence type="predicted"/>
<feature type="compositionally biased region" description="Basic and acidic residues" evidence="1">
    <location>
        <begin position="227"/>
        <end position="240"/>
    </location>
</feature>
<comment type="caution">
    <text evidence="3">The sequence shown here is derived from an EMBL/GenBank/DDBJ whole genome shotgun (WGS) entry which is preliminary data.</text>
</comment>
<evidence type="ECO:0008006" key="5">
    <source>
        <dbReference type="Google" id="ProtNLM"/>
    </source>
</evidence>
<reference evidence="3" key="2">
    <citation type="submission" date="2021-09" db="EMBL/GenBank/DDBJ databases">
        <authorList>
            <person name="Jia N."/>
            <person name="Wang J."/>
            <person name="Shi W."/>
            <person name="Du L."/>
            <person name="Sun Y."/>
            <person name="Zhan W."/>
            <person name="Jiang J."/>
            <person name="Wang Q."/>
            <person name="Zhang B."/>
            <person name="Ji P."/>
            <person name="Sakyi L.B."/>
            <person name="Cui X."/>
            <person name="Yuan T."/>
            <person name="Jiang B."/>
            <person name="Yang W."/>
            <person name="Lam T.T.-Y."/>
            <person name="Chang Q."/>
            <person name="Ding S."/>
            <person name="Wang X."/>
            <person name="Zhu J."/>
            <person name="Ruan X."/>
            <person name="Zhao L."/>
            <person name="Wei J."/>
            <person name="Que T."/>
            <person name="Du C."/>
            <person name="Cheng J."/>
            <person name="Dai P."/>
            <person name="Han X."/>
            <person name="Huang E."/>
            <person name="Gao Y."/>
            <person name="Liu J."/>
            <person name="Shao H."/>
            <person name="Ye R."/>
            <person name="Li L."/>
            <person name="Wei W."/>
            <person name="Wang X."/>
            <person name="Wang C."/>
            <person name="Huo Q."/>
            <person name="Li W."/>
            <person name="Guo W."/>
            <person name="Chen H."/>
            <person name="Chen S."/>
            <person name="Zhou L."/>
            <person name="Zhou L."/>
            <person name="Ni X."/>
            <person name="Tian J."/>
            <person name="Zhou Y."/>
            <person name="Sheng Y."/>
            <person name="Liu T."/>
            <person name="Pan Y."/>
            <person name="Xia L."/>
            <person name="Li J."/>
            <person name="Zhao F."/>
            <person name="Cao W."/>
        </authorList>
    </citation>
    <scope>NUCLEOTIDE SEQUENCE</scope>
    <source>
        <strain evidence="3">Rmic-2018</strain>
        <tissue evidence="3">Larvae</tissue>
    </source>
</reference>
<evidence type="ECO:0000313" key="3">
    <source>
        <dbReference type="EMBL" id="KAH8041613.1"/>
    </source>
</evidence>
<feature type="compositionally biased region" description="Low complexity" evidence="1">
    <location>
        <begin position="348"/>
        <end position="360"/>
    </location>
</feature>
<feature type="region of interest" description="Disordered" evidence="1">
    <location>
        <begin position="1"/>
        <end position="140"/>
    </location>
</feature>
<feature type="region of interest" description="Disordered" evidence="1">
    <location>
        <begin position="156"/>
        <end position="252"/>
    </location>
</feature>
<feature type="region of interest" description="Disordered" evidence="1">
    <location>
        <begin position="451"/>
        <end position="471"/>
    </location>
</feature>
<keyword evidence="4" id="KW-1185">Reference proteome</keyword>
<evidence type="ECO:0000256" key="1">
    <source>
        <dbReference type="SAM" id="MobiDB-lite"/>
    </source>
</evidence>
<gene>
    <name evidence="3" type="ORF">HPB51_017058</name>
</gene>
<sequence length="471" mass="50124">MAGQVATSHATADGYTSNAGSSANPGSASSSTDEASGRGSPNAMTPSDNARRDSCPPSKTSVDEPKGPTSRTTRAKSRQSVGSVRKQNAPSDHHDSKVSISSKVSNLMSSTSLHKSASISSARTVVSASTSPIGSVTPVCAPRHFNAATQNQLTPELYPASPVPDAGAAVRSDAAGTQRRHLKHQLCGRSIPGSELLLRGDSKEDLEKGEGKEKAHAEAAKNVAETPEEKGKPEKFAEAKKQRKKAPRGLKMPDGTYVGLNEKNRYLRQVCRTIGLVVVETGYKVAMYKEHLKCDYVPFCILGVLMVVVVALVYLYAFRPVRNLLGVNTKDEEQDDPASIHNVPSNSRPAAARAPTPTTPYSRNVTPPAYGVFAPHTMAAPYTYAVPQPELSTSYHYVPVPCAGVWPQPQHPTGAPLVAAVELAGLYRPSSPPAAQPLPPSAFVRKETLASVARCSNSSPRRRSTGRYDKP</sequence>
<feature type="compositionally biased region" description="Basic and acidic residues" evidence="1">
    <location>
        <begin position="198"/>
        <end position="219"/>
    </location>
</feature>
<organism evidence="3 4">
    <name type="scientific">Rhipicephalus microplus</name>
    <name type="common">Cattle tick</name>
    <name type="synonym">Boophilus microplus</name>
    <dbReference type="NCBI Taxonomy" id="6941"/>
    <lineage>
        <taxon>Eukaryota</taxon>
        <taxon>Metazoa</taxon>
        <taxon>Ecdysozoa</taxon>
        <taxon>Arthropoda</taxon>
        <taxon>Chelicerata</taxon>
        <taxon>Arachnida</taxon>
        <taxon>Acari</taxon>
        <taxon>Parasitiformes</taxon>
        <taxon>Ixodida</taxon>
        <taxon>Ixodoidea</taxon>
        <taxon>Ixodidae</taxon>
        <taxon>Rhipicephalinae</taxon>
        <taxon>Rhipicephalus</taxon>
        <taxon>Boophilus</taxon>
    </lineage>
</organism>
<keyword evidence="2" id="KW-0472">Membrane</keyword>
<evidence type="ECO:0000256" key="2">
    <source>
        <dbReference type="SAM" id="Phobius"/>
    </source>
</evidence>
<dbReference type="AlphaFoldDB" id="A0A9J6F5T9"/>
<name>A0A9J6F5T9_RHIMP</name>
<feature type="region of interest" description="Disordered" evidence="1">
    <location>
        <begin position="330"/>
        <end position="363"/>
    </location>
</feature>
<dbReference type="EMBL" id="JABSTU010000001">
    <property type="protein sequence ID" value="KAH8041613.1"/>
    <property type="molecule type" value="Genomic_DNA"/>
</dbReference>
<feature type="compositionally biased region" description="Polar residues" evidence="1">
    <location>
        <begin position="78"/>
        <end position="90"/>
    </location>
</feature>
<keyword evidence="2" id="KW-0812">Transmembrane</keyword>
<dbReference type="Proteomes" id="UP000821866">
    <property type="component" value="Chromosome 1"/>
</dbReference>
<keyword evidence="2" id="KW-1133">Transmembrane helix</keyword>
<feature type="compositionally biased region" description="Low complexity" evidence="1">
    <location>
        <begin position="17"/>
        <end position="31"/>
    </location>
</feature>
<feature type="compositionally biased region" description="Polar residues" evidence="1">
    <location>
        <begin position="1"/>
        <end position="16"/>
    </location>
</feature>
<feature type="compositionally biased region" description="Polar residues" evidence="1">
    <location>
        <begin position="98"/>
        <end position="115"/>
    </location>
</feature>
<reference evidence="3" key="1">
    <citation type="journal article" date="2020" name="Cell">
        <title>Large-Scale Comparative Analyses of Tick Genomes Elucidate Their Genetic Diversity and Vector Capacities.</title>
        <authorList>
            <consortium name="Tick Genome and Microbiome Consortium (TIGMIC)"/>
            <person name="Jia N."/>
            <person name="Wang J."/>
            <person name="Shi W."/>
            <person name="Du L."/>
            <person name="Sun Y."/>
            <person name="Zhan W."/>
            <person name="Jiang J.F."/>
            <person name="Wang Q."/>
            <person name="Zhang B."/>
            <person name="Ji P."/>
            <person name="Bell-Sakyi L."/>
            <person name="Cui X.M."/>
            <person name="Yuan T.T."/>
            <person name="Jiang B.G."/>
            <person name="Yang W.F."/>
            <person name="Lam T.T."/>
            <person name="Chang Q.C."/>
            <person name="Ding S.J."/>
            <person name="Wang X.J."/>
            <person name="Zhu J.G."/>
            <person name="Ruan X.D."/>
            <person name="Zhao L."/>
            <person name="Wei J.T."/>
            <person name="Ye R.Z."/>
            <person name="Que T.C."/>
            <person name="Du C.H."/>
            <person name="Zhou Y.H."/>
            <person name="Cheng J.X."/>
            <person name="Dai P.F."/>
            <person name="Guo W.B."/>
            <person name="Han X.H."/>
            <person name="Huang E.J."/>
            <person name="Li L.F."/>
            <person name="Wei W."/>
            <person name="Gao Y.C."/>
            <person name="Liu J.Z."/>
            <person name="Shao H.Z."/>
            <person name="Wang X."/>
            <person name="Wang C.C."/>
            <person name="Yang T.C."/>
            <person name="Huo Q.B."/>
            <person name="Li W."/>
            <person name="Chen H.Y."/>
            <person name="Chen S.E."/>
            <person name="Zhou L.G."/>
            <person name="Ni X.B."/>
            <person name="Tian J.H."/>
            <person name="Sheng Y."/>
            <person name="Liu T."/>
            <person name="Pan Y.S."/>
            <person name="Xia L.Y."/>
            <person name="Li J."/>
            <person name="Zhao F."/>
            <person name="Cao W.C."/>
        </authorList>
    </citation>
    <scope>NUCLEOTIDE SEQUENCE</scope>
    <source>
        <strain evidence="3">Rmic-2018</strain>
    </source>
</reference>
<feature type="transmembrane region" description="Helical" evidence="2">
    <location>
        <begin position="296"/>
        <end position="317"/>
    </location>
</feature>
<feature type="compositionally biased region" description="Low complexity" evidence="1">
    <location>
        <begin position="116"/>
        <end position="131"/>
    </location>
</feature>